<organism evidence="5 6">
    <name type="scientific">Stentor coeruleus</name>
    <dbReference type="NCBI Taxonomy" id="5963"/>
    <lineage>
        <taxon>Eukaryota</taxon>
        <taxon>Sar</taxon>
        <taxon>Alveolata</taxon>
        <taxon>Ciliophora</taxon>
        <taxon>Postciliodesmatophora</taxon>
        <taxon>Heterotrichea</taxon>
        <taxon>Heterotrichida</taxon>
        <taxon>Stentoridae</taxon>
        <taxon>Stentor</taxon>
    </lineage>
</organism>
<evidence type="ECO:0000259" key="4">
    <source>
        <dbReference type="PROSITE" id="PS50137"/>
    </source>
</evidence>
<dbReference type="PROSITE" id="PS50137">
    <property type="entry name" value="DS_RBD"/>
    <property type="match status" value="2"/>
</dbReference>
<dbReference type="SUPFAM" id="SSF54768">
    <property type="entry name" value="dsRNA-binding domain-like"/>
    <property type="match status" value="1"/>
</dbReference>
<keyword evidence="1 2" id="KW-0694">RNA-binding</keyword>
<dbReference type="GO" id="GO:0035197">
    <property type="term" value="F:siRNA binding"/>
    <property type="evidence" value="ECO:0007669"/>
    <property type="project" value="TreeGrafter"/>
</dbReference>
<keyword evidence="6" id="KW-1185">Reference proteome</keyword>
<evidence type="ECO:0000256" key="2">
    <source>
        <dbReference type="PROSITE-ProRule" id="PRU00266"/>
    </source>
</evidence>
<dbReference type="GO" id="GO:0070578">
    <property type="term" value="C:RISC-loading complex"/>
    <property type="evidence" value="ECO:0007669"/>
    <property type="project" value="TreeGrafter"/>
</dbReference>
<dbReference type="GO" id="GO:0070920">
    <property type="term" value="P:regulation of regulatory ncRNA processing"/>
    <property type="evidence" value="ECO:0007669"/>
    <property type="project" value="TreeGrafter"/>
</dbReference>
<comment type="caution">
    <text evidence="5">The sequence shown here is derived from an EMBL/GenBank/DDBJ whole genome shotgun (WGS) entry which is preliminary data.</text>
</comment>
<dbReference type="EMBL" id="MPUH01000565">
    <property type="protein sequence ID" value="OMJ77617.1"/>
    <property type="molecule type" value="Genomic_DNA"/>
</dbReference>
<dbReference type="GO" id="GO:0016442">
    <property type="term" value="C:RISC complex"/>
    <property type="evidence" value="ECO:0007669"/>
    <property type="project" value="TreeGrafter"/>
</dbReference>
<name>A0A1R2BLF7_9CILI</name>
<dbReference type="InterPro" id="IPR051247">
    <property type="entry name" value="RLC_Component"/>
</dbReference>
<proteinExistence type="predicted"/>
<feature type="region of interest" description="Disordered" evidence="3">
    <location>
        <begin position="200"/>
        <end position="253"/>
    </location>
</feature>
<dbReference type="Proteomes" id="UP000187209">
    <property type="component" value="Unassembled WGS sequence"/>
</dbReference>
<dbReference type="AlphaFoldDB" id="A0A1R2BLF7"/>
<sequence>MSEEKLDKNPISVLNEFCSRTNNKVDYFFCQERGEFCCKVLFLNEVIGYGQDKKKQRAKFKAAEAATKHLSTNLLNYSFESELNDHINKSNSKGYFKLISRSPLFVYEYYIGNLLISSGRGDIESQAKENCAHQALKVISALPKAQFLPSEKKLDNIYENDKLKKSEDFEIAKKSSEKPENLQKIGKLEKLEVIEKLEKPEKTKKKRKSKRPESFTEKLDLAKPTKHQKIEINKVSENSINPKNQQSTSTREIQQKPEIIQTLETPEKLQKSQKSLINSKILDKSCQASNIPTKDPRVSLPTTSQDQRLEIFIDSLLQSFSLNQQELIIIKAIDQEIQSLSQALNHPILSVGSHNLDILRSKKQELDYALIYPGVTEEIVHSIYGISEKARLNFLESKDNQVKKEGLKLSSNIQLCENFLNPYTTLPYIKMNHTFISARLYIFDSVNHPSLIHYKWYKSSIKSSVKNKTSTILRYWRQKFSLEIPVELLDLLIYNFITDDMPCGLAFRILLEHISAGIFLPGAKILIQDSCHEDIYSAWPARFNHEAMNIAMRTLVSISEGDFSRLI</sequence>
<dbReference type="GO" id="GO:0005634">
    <property type="term" value="C:nucleus"/>
    <property type="evidence" value="ECO:0007669"/>
    <property type="project" value="TreeGrafter"/>
</dbReference>
<dbReference type="GO" id="GO:0005737">
    <property type="term" value="C:cytoplasm"/>
    <property type="evidence" value="ECO:0007669"/>
    <property type="project" value="TreeGrafter"/>
</dbReference>
<feature type="compositionally biased region" description="Basic and acidic residues" evidence="3">
    <location>
        <begin position="211"/>
        <end position="234"/>
    </location>
</feature>
<accession>A0A1R2BLF7</accession>
<feature type="domain" description="DRBM" evidence="4">
    <location>
        <begin position="78"/>
        <end position="141"/>
    </location>
</feature>
<evidence type="ECO:0000313" key="5">
    <source>
        <dbReference type="EMBL" id="OMJ77617.1"/>
    </source>
</evidence>
<dbReference type="SMART" id="SM00358">
    <property type="entry name" value="DSRM"/>
    <property type="match status" value="1"/>
</dbReference>
<feature type="domain" description="DRBM" evidence="4">
    <location>
        <begin position="9"/>
        <end position="72"/>
    </location>
</feature>
<dbReference type="Pfam" id="PF00035">
    <property type="entry name" value="dsrm"/>
    <property type="match status" value="1"/>
</dbReference>
<dbReference type="Gene3D" id="3.30.160.20">
    <property type="match status" value="1"/>
</dbReference>
<dbReference type="GO" id="GO:0003725">
    <property type="term" value="F:double-stranded RNA binding"/>
    <property type="evidence" value="ECO:0007669"/>
    <property type="project" value="TreeGrafter"/>
</dbReference>
<gene>
    <name evidence="5" type="ORF">SteCoe_22742</name>
</gene>
<evidence type="ECO:0000256" key="1">
    <source>
        <dbReference type="ARBA" id="ARBA00022884"/>
    </source>
</evidence>
<evidence type="ECO:0000256" key="3">
    <source>
        <dbReference type="SAM" id="MobiDB-lite"/>
    </source>
</evidence>
<evidence type="ECO:0000313" key="6">
    <source>
        <dbReference type="Proteomes" id="UP000187209"/>
    </source>
</evidence>
<dbReference type="PANTHER" id="PTHR46205">
    <property type="entry name" value="LOQUACIOUS, ISOFORM B"/>
    <property type="match status" value="1"/>
</dbReference>
<feature type="compositionally biased region" description="Polar residues" evidence="3">
    <location>
        <begin position="235"/>
        <end position="252"/>
    </location>
</feature>
<dbReference type="InterPro" id="IPR014720">
    <property type="entry name" value="dsRBD_dom"/>
</dbReference>
<reference evidence="5 6" key="1">
    <citation type="submission" date="2016-11" db="EMBL/GenBank/DDBJ databases">
        <title>The macronuclear genome of Stentor coeruleus: a giant cell with tiny introns.</title>
        <authorList>
            <person name="Slabodnick M."/>
            <person name="Ruby J.G."/>
            <person name="Reiff S.B."/>
            <person name="Swart E.C."/>
            <person name="Gosai S."/>
            <person name="Prabakaran S."/>
            <person name="Witkowska E."/>
            <person name="Larue G.E."/>
            <person name="Fisher S."/>
            <person name="Freeman R.M."/>
            <person name="Gunawardena J."/>
            <person name="Chu W."/>
            <person name="Stover N.A."/>
            <person name="Gregory B.D."/>
            <person name="Nowacki M."/>
            <person name="Derisi J."/>
            <person name="Roy S.W."/>
            <person name="Marshall W.F."/>
            <person name="Sood P."/>
        </authorList>
    </citation>
    <scope>NUCLEOTIDE SEQUENCE [LARGE SCALE GENOMIC DNA]</scope>
    <source>
        <strain evidence="5">WM001</strain>
    </source>
</reference>
<dbReference type="GO" id="GO:0030422">
    <property type="term" value="P:siRNA processing"/>
    <property type="evidence" value="ECO:0007669"/>
    <property type="project" value="TreeGrafter"/>
</dbReference>
<protein>
    <recommendedName>
        <fullName evidence="4">DRBM domain-containing protein</fullName>
    </recommendedName>
</protein>
<dbReference type="PANTHER" id="PTHR46205:SF3">
    <property type="entry name" value="LOQUACIOUS, ISOFORM B"/>
    <property type="match status" value="1"/>
</dbReference>